<evidence type="ECO:0000313" key="1">
    <source>
        <dbReference type="EMBL" id="OBZ85382.1"/>
    </source>
</evidence>
<dbReference type="AlphaFoldDB" id="A0A1C7N8C9"/>
<dbReference type="InParanoid" id="A0A1C7N8C9"/>
<sequence>MEQEIDKRGPDGFPVALGRVLGWLFLWKAIKYVRYRISNTRENMQAYTVQVYLQEATQGANGQEGYGRSAGGESQAVSRIALIIKYRAKEVVAVLTEITRTDSIQEL</sequence>
<keyword evidence="2" id="KW-1185">Reference proteome</keyword>
<gene>
    <name evidence="1" type="ORF">A0J61_06561</name>
</gene>
<name>A0A1C7N8C9_9FUNG</name>
<dbReference type="EMBL" id="LUGH01000402">
    <property type="protein sequence ID" value="OBZ85382.1"/>
    <property type="molecule type" value="Genomic_DNA"/>
</dbReference>
<feature type="non-terminal residue" evidence="1">
    <location>
        <position position="107"/>
    </location>
</feature>
<comment type="caution">
    <text evidence="1">The sequence shown here is derived from an EMBL/GenBank/DDBJ whole genome shotgun (WGS) entry which is preliminary data.</text>
</comment>
<dbReference type="Proteomes" id="UP000093000">
    <property type="component" value="Unassembled WGS sequence"/>
</dbReference>
<proteinExistence type="predicted"/>
<protein>
    <submittedName>
        <fullName evidence="1">Uncharacterized protein</fullName>
    </submittedName>
</protein>
<accession>A0A1C7N8C9</accession>
<reference evidence="1 2" key="1">
    <citation type="submission" date="2016-03" db="EMBL/GenBank/DDBJ databases">
        <title>Choanephora cucurbitarum.</title>
        <authorList>
            <person name="Min B."/>
            <person name="Park H."/>
            <person name="Park J.-H."/>
            <person name="Shin H.-D."/>
            <person name="Choi I.-G."/>
        </authorList>
    </citation>
    <scope>NUCLEOTIDE SEQUENCE [LARGE SCALE GENOMIC DNA]</scope>
    <source>
        <strain evidence="1 2">KUS-F28377</strain>
    </source>
</reference>
<organism evidence="1 2">
    <name type="scientific">Choanephora cucurbitarum</name>
    <dbReference type="NCBI Taxonomy" id="101091"/>
    <lineage>
        <taxon>Eukaryota</taxon>
        <taxon>Fungi</taxon>
        <taxon>Fungi incertae sedis</taxon>
        <taxon>Mucoromycota</taxon>
        <taxon>Mucoromycotina</taxon>
        <taxon>Mucoromycetes</taxon>
        <taxon>Mucorales</taxon>
        <taxon>Mucorineae</taxon>
        <taxon>Choanephoraceae</taxon>
        <taxon>Choanephoroideae</taxon>
        <taxon>Choanephora</taxon>
    </lineage>
</organism>
<evidence type="ECO:0000313" key="2">
    <source>
        <dbReference type="Proteomes" id="UP000093000"/>
    </source>
</evidence>